<name>A0A5J4YVS5_PORPP</name>
<evidence type="ECO:0000313" key="15">
    <source>
        <dbReference type="Proteomes" id="UP000324585"/>
    </source>
</evidence>
<feature type="short sequence motif" description="Q motif" evidence="9">
    <location>
        <begin position="26"/>
        <end position="54"/>
    </location>
</feature>
<feature type="domain" description="DEAD-box RNA helicase Q" evidence="13">
    <location>
        <begin position="26"/>
        <end position="54"/>
    </location>
</feature>
<dbReference type="InterPro" id="IPR001650">
    <property type="entry name" value="Helicase_C-like"/>
</dbReference>
<keyword evidence="3" id="KW-0378">Hydrolase</keyword>
<evidence type="ECO:0000256" key="4">
    <source>
        <dbReference type="ARBA" id="ARBA00022806"/>
    </source>
</evidence>
<dbReference type="InterPro" id="IPR027417">
    <property type="entry name" value="P-loop_NTPase"/>
</dbReference>
<evidence type="ECO:0000259" key="13">
    <source>
        <dbReference type="PROSITE" id="PS51195"/>
    </source>
</evidence>
<keyword evidence="15" id="KW-1185">Reference proteome</keyword>
<protein>
    <recommendedName>
        <fullName evidence="1">RNA helicase</fullName>
        <ecNumber evidence="1">3.6.4.13</ecNumber>
    </recommendedName>
</protein>
<sequence>MTMAQTAAAVAAAPAAAVAAAPEAVHQFNAMLLDARVQRGIRVLGFETPTDVQAHAIPAALAGRDVLVAAPTGSGKTAAYAIPLVDILLKNADEKSDAGRGTAAAVHALVLVPTRDLAAQVTRVLKALTRSVGGLTVSNVKAADNKSSKSKKRSLRRVASAEINGTEAVEEGVRVADILVGTPAAILALASSVQNGGSLFSGVEFVVVDEADLVLSYGFGQDTTAALSMVPTSAQAMLVSATLDEDVEALRTIVLRRPLAVRIEAETGSGSAADSEAQQQSALAASCLHYFVGLQRVDDKFLVTYAMLRLGVLTGKILVFVNGIDAAFKLKLFLDRFSISSAVLNSELPANSRLHCIEGFNASVFDILLIADEIAEGASAESVGERKDKRGKSKSKKANAARDADFGAVRGLDFRNVSYVLNFDLPRDGKAYTHRAGRTARAGRSGTVLSLAANHDEQDRITELAAEAKVHINSLLLQSAQIEAFRYRVEDCLRSVTKQKIRDARLQEVKRELLNSVKLKAYFEENPDDLAALRHDRALEVNRPAHLAHVPNYLLPPALRADVATRVSGMSRNRNASKHRSRVMRDAKRRRGNGANPTGGVEKSVQGRARGRGESRAGGRRGDRDPLKSFAL</sequence>
<evidence type="ECO:0000259" key="11">
    <source>
        <dbReference type="PROSITE" id="PS51192"/>
    </source>
</evidence>
<evidence type="ECO:0000256" key="7">
    <source>
        <dbReference type="ARBA" id="ARBA00038041"/>
    </source>
</evidence>
<dbReference type="AlphaFoldDB" id="A0A5J4YVS5"/>
<dbReference type="GO" id="GO:0005524">
    <property type="term" value="F:ATP binding"/>
    <property type="evidence" value="ECO:0007669"/>
    <property type="project" value="UniProtKB-KW"/>
</dbReference>
<gene>
    <name evidence="14" type="ORF">FVE85_3261</name>
</gene>
<dbReference type="CDD" id="cd18787">
    <property type="entry name" value="SF2_C_DEAD"/>
    <property type="match status" value="1"/>
</dbReference>
<keyword evidence="4 14" id="KW-0347">Helicase</keyword>
<comment type="catalytic activity">
    <reaction evidence="8">
        <text>ATP + H2O = ADP + phosphate + H(+)</text>
        <dbReference type="Rhea" id="RHEA:13065"/>
        <dbReference type="ChEBI" id="CHEBI:15377"/>
        <dbReference type="ChEBI" id="CHEBI:15378"/>
        <dbReference type="ChEBI" id="CHEBI:30616"/>
        <dbReference type="ChEBI" id="CHEBI:43474"/>
        <dbReference type="ChEBI" id="CHEBI:456216"/>
        <dbReference type="EC" id="3.6.4.13"/>
    </reaction>
</comment>
<dbReference type="PANTHER" id="PTHR47959">
    <property type="entry name" value="ATP-DEPENDENT RNA HELICASE RHLE-RELATED"/>
    <property type="match status" value="1"/>
</dbReference>
<organism evidence="14 15">
    <name type="scientific">Porphyridium purpureum</name>
    <name type="common">Red alga</name>
    <name type="synonym">Porphyridium cruentum</name>
    <dbReference type="NCBI Taxonomy" id="35688"/>
    <lineage>
        <taxon>Eukaryota</taxon>
        <taxon>Rhodophyta</taxon>
        <taxon>Bangiophyceae</taxon>
        <taxon>Porphyridiales</taxon>
        <taxon>Porphyridiaceae</taxon>
        <taxon>Porphyridium</taxon>
    </lineage>
</organism>
<dbReference type="GO" id="GO:0005829">
    <property type="term" value="C:cytosol"/>
    <property type="evidence" value="ECO:0007669"/>
    <property type="project" value="TreeGrafter"/>
</dbReference>
<dbReference type="Gene3D" id="3.40.50.300">
    <property type="entry name" value="P-loop containing nucleotide triphosphate hydrolases"/>
    <property type="match status" value="2"/>
</dbReference>
<dbReference type="EC" id="3.6.4.13" evidence="1"/>
<dbReference type="SUPFAM" id="SSF52540">
    <property type="entry name" value="P-loop containing nucleoside triphosphate hydrolases"/>
    <property type="match status" value="2"/>
</dbReference>
<dbReference type="GO" id="GO:0003724">
    <property type="term" value="F:RNA helicase activity"/>
    <property type="evidence" value="ECO:0007669"/>
    <property type="project" value="UniProtKB-EC"/>
</dbReference>
<dbReference type="PANTHER" id="PTHR47959:SF21">
    <property type="entry name" value="DEAD-BOX HELICASE 56"/>
    <property type="match status" value="1"/>
</dbReference>
<dbReference type="PROSITE" id="PS51195">
    <property type="entry name" value="Q_MOTIF"/>
    <property type="match status" value="1"/>
</dbReference>
<dbReference type="Proteomes" id="UP000324585">
    <property type="component" value="Unassembled WGS sequence"/>
</dbReference>
<feature type="domain" description="Helicase ATP-binding" evidence="11">
    <location>
        <begin position="57"/>
        <end position="261"/>
    </location>
</feature>
<dbReference type="SMART" id="SM00487">
    <property type="entry name" value="DEXDc"/>
    <property type="match status" value="1"/>
</dbReference>
<reference evidence="15" key="1">
    <citation type="journal article" date="2019" name="Nat. Commun.">
        <title>Expansion of phycobilisome linker gene families in mesophilic red algae.</title>
        <authorList>
            <person name="Lee J."/>
            <person name="Kim D."/>
            <person name="Bhattacharya D."/>
            <person name="Yoon H.S."/>
        </authorList>
    </citation>
    <scope>NUCLEOTIDE SEQUENCE [LARGE SCALE GENOMIC DNA]</scope>
    <source>
        <strain evidence="15">CCMP 1328</strain>
    </source>
</reference>
<dbReference type="OrthoDB" id="1191041at2759"/>
<evidence type="ECO:0000256" key="8">
    <source>
        <dbReference type="ARBA" id="ARBA00047984"/>
    </source>
</evidence>
<dbReference type="InterPro" id="IPR014001">
    <property type="entry name" value="Helicase_ATP-bd"/>
</dbReference>
<dbReference type="EMBL" id="VRMN01000004">
    <property type="protein sequence ID" value="KAA8495020.1"/>
    <property type="molecule type" value="Genomic_DNA"/>
</dbReference>
<keyword evidence="2" id="KW-0547">Nucleotide-binding</keyword>
<proteinExistence type="inferred from homology"/>
<comment type="caution">
    <text evidence="14">The sequence shown here is derived from an EMBL/GenBank/DDBJ whole genome shotgun (WGS) entry which is preliminary data.</text>
</comment>
<evidence type="ECO:0000313" key="14">
    <source>
        <dbReference type="EMBL" id="KAA8495020.1"/>
    </source>
</evidence>
<keyword evidence="5" id="KW-0067">ATP-binding</keyword>
<evidence type="ECO:0000256" key="2">
    <source>
        <dbReference type="ARBA" id="ARBA00022741"/>
    </source>
</evidence>
<dbReference type="Pfam" id="PF00271">
    <property type="entry name" value="Helicase_C"/>
    <property type="match status" value="1"/>
</dbReference>
<feature type="compositionally biased region" description="Basic residues" evidence="10">
    <location>
        <begin position="575"/>
        <end position="592"/>
    </location>
</feature>
<evidence type="ECO:0000256" key="3">
    <source>
        <dbReference type="ARBA" id="ARBA00022801"/>
    </source>
</evidence>
<dbReference type="Pfam" id="PF00270">
    <property type="entry name" value="DEAD"/>
    <property type="match status" value="1"/>
</dbReference>
<feature type="region of interest" description="Disordered" evidence="10">
    <location>
        <begin position="567"/>
        <end position="632"/>
    </location>
</feature>
<evidence type="ECO:0000259" key="12">
    <source>
        <dbReference type="PROSITE" id="PS51194"/>
    </source>
</evidence>
<dbReference type="PROSITE" id="PS51192">
    <property type="entry name" value="HELICASE_ATP_BIND_1"/>
    <property type="match status" value="1"/>
</dbReference>
<keyword evidence="6" id="KW-0694">RNA-binding</keyword>
<dbReference type="PROSITE" id="PS51194">
    <property type="entry name" value="HELICASE_CTER"/>
    <property type="match status" value="1"/>
</dbReference>
<feature type="domain" description="Helicase C-terminal" evidence="12">
    <location>
        <begin position="306"/>
        <end position="483"/>
    </location>
</feature>
<evidence type="ECO:0000256" key="1">
    <source>
        <dbReference type="ARBA" id="ARBA00012552"/>
    </source>
</evidence>
<dbReference type="GO" id="GO:0016787">
    <property type="term" value="F:hydrolase activity"/>
    <property type="evidence" value="ECO:0007669"/>
    <property type="project" value="UniProtKB-KW"/>
</dbReference>
<evidence type="ECO:0000256" key="5">
    <source>
        <dbReference type="ARBA" id="ARBA00022840"/>
    </source>
</evidence>
<dbReference type="GO" id="GO:0003723">
    <property type="term" value="F:RNA binding"/>
    <property type="evidence" value="ECO:0007669"/>
    <property type="project" value="UniProtKB-KW"/>
</dbReference>
<dbReference type="InterPro" id="IPR050079">
    <property type="entry name" value="DEAD_box_RNA_helicase"/>
</dbReference>
<comment type="similarity">
    <text evidence="7">Belongs to the DEAD box helicase family. DDX56/DBP9 subfamily.</text>
</comment>
<dbReference type="InterPro" id="IPR014014">
    <property type="entry name" value="RNA_helicase_DEAD_Q_motif"/>
</dbReference>
<evidence type="ECO:0000256" key="6">
    <source>
        <dbReference type="ARBA" id="ARBA00022884"/>
    </source>
</evidence>
<evidence type="ECO:0000256" key="10">
    <source>
        <dbReference type="SAM" id="MobiDB-lite"/>
    </source>
</evidence>
<dbReference type="InterPro" id="IPR011545">
    <property type="entry name" value="DEAD/DEAH_box_helicase_dom"/>
</dbReference>
<feature type="compositionally biased region" description="Basic and acidic residues" evidence="10">
    <location>
        <begin position="611"/>
        <end position="632"/>
    </location>
</feature>
<evidence type="ECO:0000256" key="9">
    <source>
        <dbReference type="PROSITE-ProRule" id="PRU00552"/>
    </source>
</evidence>
<accession>A0A5J4YVS5</accession>
<dbReference type="SMART" id="SM00490">
    <property type="entry name" value="HELICc"/>
    <property type="match status" value="1"/>
</dbReference>
<dbReference type="OMA" id="NASEQCV"/>